<evidence type="ECO:0000256" key="3">
    <source>
        <dbReference type="ARBA" id="ARBA00022842"/>
    </source>
</evidence>
<evidence type="ECO:0000256" key="1">
    <source>
        <dbReference type="ARBA" id="ARBA00001946"/>
    </source>
</evidence>
<dbReference type="GO" id="GO:0016836">
    <property type="term" value="F:hydro-lyase activity"/>
    <property type="evidence" value="ECO:0007669"/>
    <property type="project" value="TreeGrafter"/>
</dbReference>
<dbReference type="Gene3D" id="3.20.20.120">
    <property type="entry name" value="Enolase-like C-terminal domain"/>
    <property type="match status" value="1"/>
</dbReference>
<dbReference type="GO" id="GO:0000287">
    <property type="term" value="F:magnesium ion binding"/>
    <property type="evidence" value="ECO:0007669"/>
    <property type="project" value="TreeGrafter"/>
</dbReference>
<keyword evidence="6" id="KW-1185">Reference proteome</keyword>
<dbReference type="OrthoDB" id="9802699at2"/>
<proteinExistence type="predicted"/>
<dbReference type="InterPro" id="IPR029017">
    <property type="entry name" value="Enolase-like_N"/>
</dbReference>
<dbReference type="SUPFAM" id="SSF54826">
    <property type="entry name" value="Enolase N-terminal domain-like"/>
    <property type="match status" value="1"/>
</dbReference>
<dbReference type="RefSeq" id="WP_046139671.1">
    <property type="nucleotide sequence ID" value="NZ_LANJ01000047.1"/>
</dbReference>
<dbReference type="STRING" id="1293439.WH87_17775"/>
<dbReference type="InterPro" id="IPR013342">
    <property type="entry name" value="Mandelate_racemase_C"/>
</dbReference>
<organism evidence="5 6">
    <name type="scientific">Devosia epidermidihirudinis</name>
    <dbReference type="NCBI Taxonomy" id="1293439"/>
    <lineage>
        <taxon>Bacteria</taxon>
        <taxon>Pseudomonadati</taxon>
        <taxon>Pseudomonadota</taxon>
        <taxon>Alphaproteobacteria</taxon>
        <taxon>Hyphomicrobiales</taxon>
        <taxon>Devosiaceae</taxon>
        <taxon>Devosia</taxon>
    </lineage>
</organism>
<dbReference type="InterPro" id="IPR046945">
    <property type="entry name" value="RHMD-like"/>
</dbReference>
<dbReference type="SMART" id="SM00922">
    <property type="entry name" value="MR_MLE"/>
    <property type="match status" value="1"/>
</dbReference>
<sequence>MRIERFACWLLEAPAGPKFAWRKGLAGSHGGLAKGRGQVQAVIGLETDTGLRATIEVGNGAAAFDIVSRRYHHFIGEDPLLTERMWHLIWEVDRIEEFQISLLGLLDQLCWGIKSQAANLPIYQLLGGNERRIPAYASTVTWSTLDEYERHIKLCRDLGFRAFKLHAWGDVKRDIELSTKLREWVGPDVSLMFDGSAGWDYVDALEFGRAIQDLGYLWYEEPMREFHLGSYARLCEKLSIPVLAAETSDGVHWNAASWIEAGALTMARISAHYKGGFTGSMKIAQLCDSFGIRAQVHGMGHANAQLCAAIRNNDFYEQIVINEEQIRGLDKLGPLSIQDGYLEVSDKPGLGFEHDWDDLDRVALKRVEIGERQD</sequence>
<name>A0A0F5Q2A6_9HYPH</name>
<dbReference type="PANTHER" id="PTHR13794">
    <property type="entry name" value="ENOLASE SUPERFAMILY, MANDELATE RACEMASE"/>
    <property type="match status" value="1"/>
</dbReference>
<keyword evidence="3" id="KW-0460">Magnesium</keyword>
<gene>
    <name evidence="5" type="ORF">WH87_17775</name>
</gene>
<dbReference type="InterPro" id="IPR029065">
    <property type="entry name" value="Enolase_C-like"/>
</dbReference>
<dbReference type="Gene3D" id="3.30.390.10">
    <property type="entry name" value="Enolase-like, N-terminal domain"/>
    <property type="match status" value="1"/>
</dbReference>
<evidence type="ECO:0000259" key="4">
    <source>
        <dbReference type="SMART" id="SM00922"/>
    </source>
</evidence>
<dbReference type="GO" id="GO:0016052">
    <property type="term" value="P:carbohydrate catabolic process"/>
    <property type="evidence" value="ECO:0007669"/>
    <property type="project" value="TreeGrafter"/>
</dbReference>
<reference evidence="5 6" key="1">
    <citation type="submission" date="2015-03" db="EMBL/GenBank/DDBJ databases">
        <authorList>
            <person name="Lepp D."/>
            <person name="Hassan Y.I."/>
            <person name="Li X.-Z."/>
            <person name="Zhou T."/>
        </authorList>
    </citation>
    <scope>NUCLEOTIDE SEQUENCE [LARGE SCALE GENOMIC DNA]</scope>
    <source>
        <strain evidence="5 6">E84</strain>
    </source>
</reference>
<dbReference type="AlphaFoldDB" id="A0A0F5Q2A6"/>
<dbReference type="SFLD" id="SFLDS00001">
    <property type="entry name" value="Enolase"/>
    <property type="match status" value="1"/>
</dbReference>
<comment type="caution">
    <text evidence="5">The sequence shown here is derived from an EMBL/GenBank/DDBJ whole genome shotgun (WGS) entry which is preliminary data.</text>
</comment>
<dbReference type="Proteomes" id="UP000033411">
    <property type="component" value="Unassembled WGS sequence"/>
</dbReference>
<dbReference type="PATRIC" id="fig|1293439.3.peg.3625"/>
<dbReference type="Pfam" id="PF13378">
    <property type="entry name" value="MR_MLE_C"/>
    <property type="match status" value="1"/>
</dbReference>
<dbReference type="InterPro" id="IPR036849">
    <property type="entry name" value="Enolase-like_C_sf"/>
</dbReference>
<comment type="cofactor">
    <cofactor evidence="1">
        <name>Mg(2+)</name>
        <dbReference type="ChEBI" id="CHEBI:18420"/>
    </cofactor>
</comment>
<evidence type="ECO:0000313" key="5">
    <source>
        <dbReference type="EMBL" id="KKC35020.1"/>
    </source>
</evidence>
<dbReference type="SUPFAM" id="SSF51604">
    <property type="entry name" value="Enolase C-terminal domain-like"/>
    <property type="match status" value="1"/>
</dbReference>
<evidence type="ECO:0000313" key="6">
    <source>
        <dbReference type="Proteomes" id="UP000033411"/>
    </source>
</evidence>
<protein>
    <recommendedName>
        <fullName evidence="4">Mandelate racemase/muconate lactonizing enzyme C-terminal domain-containing protein</fullName>
    </recommendedName>
</protein>
<dbReference type="PANTHER" id="PTHR13794:SF58">
    <property type="entry name" value="MITOCHONDRIAL ENOLASE SUPERFAMILY MEMBER 1"/>
    <property type="match status" value="1"/>
</dbReference>
<feature type="domain" description="Mandelate racemase/muconate lactonizing enzyme C-terminal" evidence="4">
    <location>
        <begin position="145"/>
        <end position="241"/>
    </location>
</feature>
<keyword evidence="2" id="KW-0479">Metal-binding</keyword>
<accession>A0A0F5Q2A6</accession>
<evidence type="ECO:0000256" key="2">
    <source>
        <dbReference type="ARBA" id="ARBA00022723"/>
    </source>
</evidence>
<dbReference type="EMBL" id="LANJ01000047">
    <property type="protein sequence ID" value="KKC35020.1"/>
    <property type="molecule type" value="Genomic_DNA"/>
</dbReference>